<dbReference type="InterPro" id="IPR058240">
    <property type="entry name" value="rSAM_sf"/>
</dbReference>
<dbReference type="GO" id="GO:0046872">
    <property type="term" value="F:metal ion binding"/>
    <property type="evidence" value="ECO:0007669"/>
    <property type="project" value="UniProtKB-UniRule"/>
</dbReference>
<accession>A0AAU8JEW8</accession>
<evidence type="ECO:0000256" key="2">
    <source>
        <dbReference type="ARBA" id="ARBA00017228"/>
    </source>
</evidence>
<name>A0AAU8JEW8_9CYAN</name>
<dbReference type="SFLD" id="SFLDF00562">
    <property type="entry name" value="HemN-like__clustered_with_heat"/>
    <property type="match status" value="1"/>
</dbReference>
<keyword evidence="3" id="KW-0408">Iron</keyword>
<dbReference type="SFLD" id="SFLDG01065">
    <property type="entry name" value="anaerobic_coproporphyrinogen-I"/>
    <property type="match status" value="2"/>
</dbReference>
<dbReference type="AlphaFoldDB" id="A0AAU8JEW8"/>
<keyword evidence="3" id="KW-0479">Metal-binding</keyword>
<dbReference type="PANTHER" id="PTHR13932:SF5">
    <property type="entry name" value="RADICAL S-ADENOSYL METHIONINE DOMAIN-CONTAINING PROTEIN 1, MITOCHONDRIAL"/>
    <property type="match status" value="1"/>
</dbReference>
<evidence type="ECO:0000259" key="4">
    <source>
        <dbReference type="PROSITE" id="PS51918"/>
    </source>
</evidence>
<evidence type="ECO:0000256" key="1">
    <source>
        <dbReference type="ARBA" id="ARBA00006100"/>
    </source>
</evidence>
<dbReference type="InterPro" id="IPR034505">
    <property type="entry name" value="Coproporphyrinogen-III_oxidase"/>
</dbReference>
<dbReference type="SMART" id="SM00729">
    <property type="entry name" value="Elp3"/>
    <property type="match status" value="1"/>
</dbReference>
<dbReference type="GO" id="GO:0004109">
    <property type="term" value="F:coproporphyrinogen oxidase activity"/>
    <property type="evidence" value="ECO:0007669"/>
    <property type="project" value="InterPro"/>
</dbReference>
<dbReference type="GO" id="GO:0051539">
    <property type="term" value="F:4 iron, 4 sulfur cluster binding"/>
    <property type="evidence" value="ECO:0007669"/>
    <property type="project" value="UniProtKB-UniRule"/>
</dbReference>
<proteinExistence type="inferred from homology"/>
<keyword evidence="3" id="KW-0411">Iron-sulfur</keyword>
<dbReference type="RefSeq" id="WP_054468323.1">
    <property type="nucleotide sequence ID" value="NZ_CP159837.1"/>
</dbReference>
<dbReference type="SUPFAM" id="SSF102114">
    <property type="entry name" value="Radical SAM enzymes"/>
    <property type="match status" value="1"/>
</dbReference>
<dbReference type="CDD" id="cd01335">
    <property type="entry name" value="Radical_SAM"/>
    <property type="match status" value="1"/>
</dbReference>
<dbReference type="SFLD" id="SFLDF00288">
    <property type="entry name" value="HemN-like__clustered_with_nucl"/>
    <property type="match status" value="1"/>
</dbReference>
<comment type="function">
    <text evidence="3">Probably acts as a heme chaperone, transferring heme to an unknown acceptor. Binds one molecule of heme per monomer, possibly covalently. Binds 1 [4Fe-4S] cluster. The cluster is coordinated with 3 cysteines and an exchangeable S-adenosyl-L-methionine.</text>
</comment>
<dbReference type="PROSITE" id="PS51918">
    <property type="entry name" value="RADICAL_SAM"/>
    <property type="match status" value="1"/>
</dbReference>
<dbReference type="NCBIfam" id="TIGR00539">
    <property type="entry name" value="hemN_rel"/>
    <property type="match status" value="1"/>
</dbReference>
<dbReference type="Gene3D" id="3.80.30.20">
    <property type="entry name" value="tm_1862 like domain"/>
    <property type="match status" value="1"/>
</dbReference>
<dbReference type="InterPro" id="IPR007197">
    <property type="entry name" value="rSAM"/>
</dbReference>
<dbReference type="SFLD" id="SFLDG01082">
    <property type="entry name" value="B12-binding_domain_containing"/>
    <property type="match status" value="1"/>
</dbReference>
<organism evidence="5">
    <name type="scientific">Planktothricoides raciborskii GIHE-MW2</name>
    <dbReference type="NCBI Taxonomy" id="2792601"/>
    <lineage>
        <taxon>Bacteria</taxon>
        <taxon>Bacillati</taxon>
        <taxon>Cyanobacteriota</taxon>
        <taxon>Cyanophyceae</taxon>
        <taxon>Oscillatoriophycideae</taxon>
        <taxon>Oscillatoriales</taxon>
        <taxon>Oscillatoriaceae</taxon>
        <taxon>Planktothricoides</taxon>
    </lineage>
</organism>
<keyword evidence="3" id="KW-0143">Chaperone</keyword>
<reference evidence="5" key="1">
    <citation type="submission" date="2024-07" db="EMBL/GenBank/DDBJ databases">
        <authorList>
            <person name="Kim Y.J."/>
            <person name="Jeong J.Y."/>
        </authorList>
    </citation>
    <scope>NUCLEOTIDE SEQUENCE</scope>
    <source>
        <strain evidence="5">GIHE-MW2</strain>
    </source>
</reference>
<dbReference type="InterPro" id="IPR023404">
    <property type="entry name" value="rSAM_horseshoe"/>
</dbReference>
<feature type="domain" description="Radical SAM core" evidence="4">
    <location>
        <begin position="4"/>
        <end position="245"/>
    </location>
</feature>
<keyword evidence="3" id="KW-0004">4Fe-4S</keyword>
<dbReference type="InterPro" id="IPR004559">
    <property type="entry name" value="HemW-like"/>
</dbReference>
<evidence type="ECO:0000313" key="5">
    <source>
        <dbReference type="EMBL" id="XCM37750.1"/>
    </source>
</evidence>
<dbReference type="InterPro" id="IPR006638">
    <property type="entry name" value="Elp3/MiaA/NifB-like_rSAM"/>
</dbReference>
<keyword evidence="3" id="KW-0963">Cytoplasm</keyword>
<dbReference type="Pfam" id="PF06969">
    <property type="entry name" value="HemN_C"/>
    <property type="match status" value="1"/>
</dbReference>
<dbReference type="EMBL" id="CP159837">
    <property type="protein sequence ID" value="XCM37750.1"/>
    <property type="molecule type" value="Genomic_DNA"/>
</dbReference>
<dbReference type="SFLD" id="SFLDS00029">
    <property type="entry name" value="Radical_SAM"/>
    <property type="match status" value="2"/>
</dbReference>
<dbReference type="InterPro" id="IPR010723">
    <property type="entry name" value="HemN_C"/>
</dbReference>
<comment type="similarity">
    <text evidence="1">Belongs to the anaerobic coproporphyrinogen-III oxidase family. HemW subfamily.</text>
</comment>
<dbReference type="Pfam" id="PF04055">
    <property type="entry name" value="Radical_SAM"/>
    <property type="match status" value="1"/>
</dbReference>
<evidence type="ECO:0000256" key="3">
    <source>
        <dbReference type="RuleBase" id="RU364116"/>
    </source>
</evidence>
<dbReference type="GO" id="GO:0005737">
    <property type="term" value="C:cytoplasm"/>
    <property type="evidence" value="ECO:0007669"/>
    <property type="project" value="UniProtKB-SubCell"/>
</dbReference>
<keyword evidence="3" id="KW-0949">S-adenosyl-L-methionine</keyword>
<dbReference type="GO" id="GO:0006779">
    <property type="term" value="P:porphyrin-containing compound biosynthetic process"/>
    <property type="evidence" value="ECO:0007669"/>
    <property type="project" value="InterPro"/>
</dbReference>
<keyword evidence="3" id="KW-0349">Heme</keyword>
<dbReference type="PANTHER" id="PTHR13932">
    <property type="entry name" value="COPROPORPHYRINIGEN III OXIDASE"/>
    <property type="match status" value="1"/>
</dbReference>
<comment type="subcellular location">
    <subcellularLocation>
        <location evidence="3">Cytoplasm</location>
    </subcellularLocation>
</comment>
<protein>
    <recommendedName>
        <fullName evidence="2 3">Heme chaperone HemW</fullName>
    </recommendedName>
</protein>
<sequence length="412" mass="46763">MNFNENEQPKSVYIHIPFCRRRCFYCDFPIFVIGDRQQGENSSTIQKYIETLIQEIEMTPGGGQPLETVFFGGGTPSLLSVHQLNQIMEILDRRFGISASPEISIEMDPGTFDLEKLYGYVQGGINRVSLGIQAFQDELLSMCGRSHSSKDIFTAIDLLYQVGVSDFSIDLISGLPHQTLDQWQNSLETAVMLTPSHISSYDLIIEPGTAFHRYYKPGVPPFPDDQSTADMYRLAVQILTDAGYQHYEVSNYAFPGHQCRHNRVYWENLPYYGFGMGATSYVQGQRFTRPRKIAEYYQWVEQSIAAGGKIDCPKTLESERLLETIMLGLRLTDGINCATLVERFGDNVLQRIWPSLHQYHRQGWVEILTSEGIPIPLSPESPLPPSSRIRLTDPEGFLFSNTILATLFQQLE</sequence>
<gene>
    <name evidence="5" type="primary">hemW</name>
    <name evidence="5" type="ORF">ABWT76_000545</name>
</gene>